<dbReference type="Proteomes" id="UP001371218">
    <property type="component" value="Unassembled WGS sequence"/>
</dbReference>
<feature type="compositionally biased region" description="Low complexity" evidence="2">
    <location>
        <begin position="30"/>
        <end position="73"/>
    </location>
</feature>
<keyword evidence="7" id="KW-1185">Reference proteome</keyword>
<evidence type="ECO:0000256" key="2">
    <source>
        <dbReference type="SAM" id="MobiDB-lite"/>
    </source>
</evidence>
<evidence type="ECO:0000256" key="3">
    <source>
        <dbReference type="SAM" id="SignalP"/>
    </source>
</evidence>
<evidence type="ECO:0000313" key="7">
    <source>
        <dbReference type="Proteomes" id="UP001371218"/>
    </source>
</evidence>
<gene>
    <name evidence="6" type="ORF">AACH06_07340</name>
</gene>
<evidence type="ECO:0000313" key="6">
    <source>
        <dbReference type="EMBL" id="MEK8030637.1"/>
    </source>
</evidence>
<evidence type="ECO:0000259" key="4">
    <source>
        <dbReference type="Pfam" id="PF02563"/>
    </source>
</evidence>
<reference evidence="6 7" key="1">
    <citation type="submission" date="2024-04" db="EMBL/GenBank/DDBJ databases">
        <title>Novel species of the genus Ideonella isolated from streams.</title>
        <authorList>
            <person name="Lu H."/>
        </authorList>
    </citation>
    <scope>NUCLEOTIDE SEQUENCE [LARGE SCALE GENOMIC DNA]</scope>
    <source>
        <strain evidence="6 7">DXS29W</strain>
    </source>
</reference>
<dbReference type="Pfam" id="PF10531">
    <property type="entry name" value="SLBB"/>
    <property type="match status" value="1"/>
</dbReference>
<organism evidence="6 7">
    <name type="scientific">Ideonella lacteola</name>
    <dbReference type="NCBI Taxonomy" id="2984193"/>
    <lineage>
        <taxon>Bacteria</taxon>
        <taxon>Pseudomonadati</taxon>
        <taxon>Pseudomonadota</taxon>
        <taxon>Betaproteobacteria</taxon>
        <taxon>Burkholderiales</taxon>
        <taxon>Sphaerotilaceae</taxon>
        <taxon>Ideonella</taxon>
    </lineage>
</organism>
<dbReference type="InterPro" id="IPR049712">
    <property type="entry name" value="Poly_export"/>
</dbReference>
<evidence type="ECO:0000256" key="1">
    <source>
        <dbReference type="ARBA" id="ARBA00022729"/>
    </source>
</evidence>
<comment type="caution">
    <text evidence="6">The sequence shown here is derived from an EMBL/GenBank/DDBJ whole genome shotgun (WGS) entry which is preliminary data.</text>
</comment>
<dbReference type="Gene3D" id="3.30.1950.10">
    <property type="entry name" value="wza like domain"/>
    <property type="match status" value="1"/>
</dbReference>
<protein>
    <submittedName>
        <fullName evidence="6">Polysaccharide biosynthesis/export family protein</fullName>
    </submittedName>
</protein>
<keyword evidence="1 3" id="KW-0732">Signal</keyword>
<dbReference type="Gene3D" id="3.10.560.10">
    <property type="entry name" value="Outer membrane lipoprotein wza domain like"/>
    <property type="match status" value="3"/>
</dbReference>
<dbReference type="EMBL" id="JBBUTG010000003">
    <property type="protein sequence ID" value="MEK8030637.1"/>
    <property type="molecule type" value="Genomic_DNA"/>
</dbReference>
<sequence>MNRMFPRALVAALTLSLLAHGAVAQTTSQPGTVPTSTGGMTSSSTTTPTPNTGVPTAGTAAQPQSPVPVGAPVVAPPSPTAPLPPSPTATTGAKPIVFGSQMFSGRFGAVTFSGFNPDYQLAIGDRVLVRLWGATGYEAVQPVDAQGNIFIPNVGPVKVVGVRNGDLNQLVDNAVKKVFRANVGVYATLEAAQPVKVYVTGFVRAPGLYGGLSSDSVLYYIDRAAGIDPDRGSYLAVDVMRNGKLRARIDLYQFLLKGQIEALQLQDGDTIVVPPRRHAVVVTGEVLNPYQFELSKPQVTAAELMALAQPNPNATHISIVRSIGAERRSEYHPIDKAGEVVVQAGDEVGVTADKYPATILVRIDGAHLGERSFVMPYGARLKDVVARLKPAPQANMDALQLYRRSVAAKQKESLDQTLRGLEVTALTGRSSTMEEANLRKTEAELILQFVERARQIVPKGQVVLADKNQAGETVMEDGDVVRLPELSNLVAVSGEVTFANTLVYAPNYSIDDYVDLVGGYTQRSDRNKTLLMRPDGSIAPSGSKPGPGDEIIVFPKVETKWVEVARGITSILYQLAISAKVLTTF</sequence>
<dbReference type="RefSeq" id="WP_341424997.1">
    <property type="nucleotide sequence ID" value="NZ_JBBUTG010000003.1"/>
</dbReference>
<dbReference type="InterPro" id="IPR019554">
    <property type="entry name" value="Soluble_ligand-bd"/>
</dbReference>
<feature type="domain" description="Soluble ligand binding" evidence="5">
    <location>
        <begin position="490"/>
        <end position="538"/>
    </location>
</feature>
<feature type="compositionally biased region" description="Pro residues" evidence="2">
    <location>
        <begin position="74"/>
        <end position="87"/>
    </location>
</feature>
<dbReference type="PANTHER" id="PTHR33619">
    <property type="entry name" value="POLYSACCHARIDE EXPORT PROTEIN GFCE-RELATED"/>
    <property type="match status" value="1"/>
</dbReference>
<feature type="chain" id="PRO_5045727349" evidence="3">
    <location>
        <begin position="25"/>
        <end position="585"/>
    </location>
</feature>
<feature type="signal peptide" evidence="3">
    <location>
        <begin position="1"/>
        <end position="24"/>
    </location>
</feature>
<evidence type="ECO:0000259" key="5">
    <source>
        <dbReference type="Pfam" id="PF10531"/>
    </source>
</evidence>
<proteinExistence type="predicted"/>
<accession>A0ABU9BL07</accession>
<feature type="domain" description="Polysaccharide export protein N-terminal" evidence="4">
    <location>
        <begin position="116"/>
        <end position="183"/>
    </location>
</feature>
<feature type="region of interest" description="Disordered" evidence="2">
    <location>
        <begin position="25"/>
        <end position="88"/>
    </location>
</feature>
<dbReference type="Pfam" id="PF02563">
    <property type="entry name" value="Poly_export"/>
    <property type="match status" value="1"/>
</dbReference>
<dbReference type="PANTHER" id="PTHR33619:SF3">
    <property type="entry name" value="POLYSACCHARIDE EXPORT PROTEIN GFCE-RELATED"/>
    <property type="match status" value="1"/>
</dbReference>
<name>A0ABU9BL07_9BURK</name>
<dbReference type="InterPro" id="IPR003715">
    <property type="entry name" value="Poly_export_N"/>
</dbReference>